<evidence type="ECO:0000313" key="1">
    <source>
        <dbReference type="EMBL" id="KAK3686374.1"/>
    </source>
</evidence>
<dbReference type="EMBL" id="JAUTXU010000323">
    <property type="protein sequence ID" value="KAK3686374.1"/>
    <property type="molecule type" value="Genomic_DNA"/>
</dbReference>
<keyword evidence="2" id="KW-1185">Reference proteome</keyword>
<gene>
    <name evidence="1" type="ORF">LTR37_019884</name>
</gene>
<comment type="caution">
    <text evidence="1">The sequence shown here is derived from an EMBL/GenBank/DDBJ whole genome shotgun (WGS) entry which is preliminary data.</text>
</comment>
<name>A0ACC3ME40_9PEZI</name>
<organism evidence="1 2">
    <name type="scientific">Vermiconidia calcicola</name>
    <dbReference type="NCBI Taxonomy" id="1690605"/>
    <lineage>
        <taxon>Eukaryota</taxon>
        <taxon>Fungi</taxon>
        <taxon>Dikarya</taxon>
        <taxon>Ascomycota</taxon>
        <taxon>Pezizomycotina</taxon>
        <taxon>Dothideomycetes</taxon>
        <taxon>Dothideomycetidae</taxon>
        <taxon>Mycosphaerellales</taxon>
        <taxon>Extremaceae</taxon>
        <taxon>Vermiconidia</taxon>
    </lineage>
</organism>
<protein>
    <submittedName>
        <fullName evidence="1">Uncharacterized protein</fullName>
    </submittedName>
</protein>
<accession>A0ACC3ME40</accession>
<sequence>MVALTTPQGHDLTTASVLRKRKRNIVDLTGDEDDNSREESSAHLEATTLTQSPSASRTCPQHLVIFHNLYCLLRLDAHLGFDKFTTKYTELDVLQIIDRSFRFEVKQLMASEKYTNKDSLLVIRGDVRYKGLGWYMDVIIDENDICWFKLYIGQGERVKFRVDYHSKPSVKEKNSALHYRLARKPARRSNYVLLVSFPEGEDLDTQLLDVVEMYLGLLFQALPPKTLRKYLPQDADLRQPERGCMVANPLNQHHDDEAARRASCQLRDSTDPEIREHYKDACDYLKTVEYRPSMAAMRDKSKKKDLFRGATNEFERVVHIRCNTCKADVAIKQDPLPLFDKESGKYLIRQQSCFNCKVPGAKKGDRRQFKSTMFYPIDGRPTMSMSWLGKHAKEPKSTNQYVSNGS</sequence>
<reference evidence="1" key="1">
    <citation type="submission" date="2023-07" db="EMBL/GenBank/DDBJ databases">
        <title>Black Yeasts Isolated from many extreme environments.</title>
        <authorList>
            <person name="Coleine C."/>
            <person name="Stajich J.E."/>
            <person name="Selbmann L."/>
        </authorList>
    </citation>
    <scope>NUCLEOTIDE SEQUENCE</scope>
    <source>
        <strain evidence="1">CCFEE 5714</strain>
    </source>
</reference>
<dbReference type="Proteomes" id="UP001281147">
    <property type="component" value="Unassembled WGS sequence"/>
</dbReference>
<evidence type="ECO:0000313" key="2">
    <source>
        <dbReference type="Proteomes" id="UP001281147"/>
    </source>
</evidence>
<proteinExistence type="predicted"/>